<feature type="domain" description="TNase-like" evidence="2">
    <location>
        <begin position="52"/>
        <end position="179"/>
    </location>
</feature>
<evidence type="ECO:0000256" key="1">
    <source>
        <dbReference type="SAM" id="MobiDB-lite"/>
    </source>
</evidence>
<accession>A0AAU7FCJ7</accession>
<evidence type="ECO:0000259" key="2">
    <source>
        <dbReference type="PROSITE" id="PS50830"/>
    </source>
</evidence>
<dbReference type="GO" id="GO:0003676">
    <property type="term" value="F:nucleic acid binding"/>
    <property type="evidence" value="ECO:0007669"/>
    <property type="project" value="InterPro"/>
</dbReference>
<dbReference type="KEGG" id="cmav:ABHF33_03620"/>
<gene>
    <name evidence="3" type="ORF">ABHF33_03620</name>
</gene>
<dbReference type="AlphaFoldDB" id="A0AAU7FCJ7"/>
<dbReference type="Pfam" id="PF00565">
    <property type="entry name" value="SNase"/>
    <property type="match status" value="1"/>
</dbReference>
<dbReference type="PANTHER" id="PTHR12302:SF26">
    <property type="entry name" value="BLR1266 PROTEIN"/>
    <property type="match status" value="1"/>
</dbReference>
<feature type="region of interest" description="Disordered" evidence="1">
    <location>
        <begin position="171"/>
        <end position="196"/>
    </location>
</feature>
<proteinExistence type="predicted"/>
<dbReference type="InterPro" id="IPR002071">
    <property type="entry name" value="Thermonucl_AS"/>
</dbReference>
<dbReference type="PROSITE" id="PS50830">
    <property type="entry name" value="TNASE_3"/>
    <property type="match status" value="1"/>
</dbReference>
<dbReference type="RefSeq" id="WP_348945688.1">
    <property type="nucleotide sequence ID" value="NZ_CP157355.1"/>
</dbReference>
<sequence>MKITQTQQRALIRLLTASNWKQRLGALLIVLIGAWACVQQEAVTPGKLSAGSVIEGKVVGVADGDTVTVLDQDNRQYKLRLAYIDSPEKAMPFGQAAKKSLSDLVYGSQISAAIDDVDRYGRGVARISKNEQDINLQQVKAGMAWHYTHYTKTQSRSDYALYQAAQDAARSEQTGLWQDQNPTPPWDWRKANRNNK</sequence>
<dbReference type="SMART" id="SM00318">
    <property type="entry name" value="SNc"/>
    <property type="match status" value="1"/>
</dbReference>
<dbReference type="InterPro" id="IPR016071">
    <property type="entry name" value="Staphylococal_nuclease_OB-fold"/>
</dbReference>
<feature type="compositionally biased region" description="Polar residues" evidence="1">
    <location>
        <begin position="171"/>
        <end position="181"/>
    </location>
</feature>
<dbReference type="PANTHER" id="PTHR12302">
    <property type="entry name" value="EBNA2 BINDING PROTEIN P100"/>
    <property type="match status" value="1"/>
</dbReference>
<dbReference type="PROSITE" id="PS01123">
    <property type="entry name" value="TNASE_1"/>
    <property type="match status" value="1"/>
</dbReference>
<dbReference type="EMBL" id="CP157355">
    <property type="protein sequence ID" value="XBM01391.1"/>
    <property type="molecule type" value="Genomic_DNA"/>
</dbReference>
<reference evidence="3" key="1">
    <citation type="submission" date="2024-05" db="EMBL/GenBank/DDBJ databases">
        <authorList>
            <person name="Yang L."/>
            <person name="Pan L."/>
        </authorList>
    </citation>
    <scope>NUCLEOTIDE SEQUENCE</scope>
    <source>
        <strain evidence="3">FCG-7</strain>
    </source>
</reference>
<name>A0AAU7FCJ7_9NEIS</name>
<dbReference type="Gene3D" id="2.40.50.90">
    <property type="match status" value="1"/>
</dbReference>
<dbReference type="InterPro" id="IPR035437">
    <property type="entry name" value="SNase_OB-fold_sf"/>
</dbReference>
<dbReference type="SUPFAM" id="SSF50199">
    <property type="entry name" value="Staphylococcal nuclease"/>
    <property type="match status" value="1"/>
</dbReference>
<dbReference type="GO" id="GO:0004518">
    <property type="term" value="F:nuclease activity"/>
    <property type="evidence" value="ECO:0007669"/>
    <property type="project" value="InterPro"/>
</dbReference>
<protein>
    <submittedName>
        <fullName evidence="3">Thermonuclease family protein</fullName>
    </submittedName>
</protein>
<evidence type="ECO:0000313" key="3">
    <source>
        <dbReference type="EMBL" id="XBM01391.1"/>
    </source>
</evidence>
<organism evidence="3">
    <name type="scientific">Chitinibacter mangrovi</name>
    <dbReference type="NCBI Taxonomy" id="3153927"/>
    <lineage>
        <taxon>Bacteria</taxon>
        <taxon>Pseudomonadati</taxon>
        <taxon>Pseudomonadota</taxon>
        <taxon>Betaproteobacteria</taxon>
        <taxon>Neisseriales</taxon>
        <taxon>Chitinibacteraceae</taxon>
        <taxon>Chitinibacter</taxon>
    </lineage>
</organism>